<evidence type="ECO:0000313" key="2">
    <source>
        <dbReference type="EMBL" id="KAJ3663804.1"/>
    </source>
</evidence>
<feature type="region of interest" description="Disordered" evidence="1">
    <location>
        <begin position="71"/>
        <end position="93"/>
    </location>
</feature>
<name>A0AA38MQ47_9CUCU</name>
<dbReference type="EMBL" id="JALNTZ010000002">
    <property type="protein sequence ID" value="KAJ3663804.1"/>
    <property type="molecule type" value="Genomic_DNA"/>
</dbReference>
<dbReference type="AlphaFoldDB" id="A0AA38MQ47"/>
<organism evidence="2 3">
    <name type="scientific">Zophobas morio</name>
    <dbReference type="NCBI Taxonomy" id="2755281"/>
    <lineage>
        <taxon>Eukaryota</taxon>
        <taxon>Metazoa</taxon>
        <taxon>Ecdysozoa</taxon>
        <taxon>Arthropoda</taxon>
        <taxon>Hexapoda</taxon>
        <taxon>Insecta</taxon>
        <taxon>Pterygota</taxon>
        <taxon>Neoptera</taxon>
        <taxon>Endopterygota</taxon>
        <taxon>Coleoptera</taxon>
        <taxon>Polyphaga</taxon>
        <taxon>Cucujiformia</taxon>
        <taxon>Tenebrionidae</taxon>
        <taxon>Zophobas</taxon>
    </lineage>
</organism>
<proteinExistence type="predicted"/>
<sequence>MNYYIITGARPAARGGRDCLVSRSQMHKWSPLMRCVELAERITRCIFQGSGSRRSALVLLGVFRRYLHAGGAGARGSDARDASGSTDFKEICN</sequence>
<keyword evidence="3" id="KW-1185">Reference proteome</keyword>
<comment type="caution">
    <text evidence="2">The sequence shown here is derived from an EMBL/GenBank/DDBJ whole genome shotgun (WGS) entry which is preliminary data.</text>
</comment>
<accession>A0AA38MQ47</accession>
<protein>
    <submittedName>
        <fullName evidence="2">Uncharacterized protein</fullName>
    </submittedName>
</protein>
<evidence type="ECO:0000313" key="3">
    <source>
        <dbReference type="Proteomes" id="UP001168821"/>
    </source>
</evidence>
<feature type="compositionally biased region" description="Basic and acidic residues" evidence="1">
    <location>
        <begin position="77"/>
        <end position="93"/>
    </location>
</feature>
<gene>
    <name evidence="2" type="ORF">Zmor_008027</name>
</gene>
<dbReference type="Proteomes" id="UP001168821">
    <property type="component" value="Unassembled WGS sequence"/>
</dbReference>
<reference evidence="2" key="1">
    <citation type="journal article" date="2023" name="G3 (Bethesda)">
        <title>Whole genome assemblies of Zophobas morio and Tenebrio molitor.</title>
        <authorList>
            <person name="Kaur S."/>
            <person name="Stinson S.A."/>
            <person name="diCenzo G.C."/>
        </authorList>
    </citation>
    <scope>NUCLEOTIDE SEQUENCE</scope>
    <source>
        <strain evidence="2">QUZm001</strain>
    </source>
</reference>
<evidence type="ECO:0000256" key="1">
    <source>
        <dbReference type="SAM" id="MobiDB-lite"/>
    </source>
</evidence>